<protein>
    <submittedName>
        <fullName evidence="2">Uncharacterized protein</fullName>
    </submittedName>
</protein>
<dbReference type="Proteomes" id="UP000070376">
    <property type="component" value="Unassembled WGS sequence"/>
</dbReference>
<organism evidence="2 4">
    <name type="scientific">Heyndrickxia coagulans</name>
    <name type="common">Weizmannia coagulans</name>
    <dbReference type="NCBI Taxonomy" id="1398"/>
    <lineage>
        <taxon>Bacteria</taxon>
        <taxon>Bacillati</taxon>
        <taxon>Bacillota</taxon>
        <taxon>Bacilli</taxon>
        <taxon>Bacillales</taxon>
        <taxon>Bacillaceae</taxon>
        <taxon>Heyndrickxia</taxon>
    </lineage>
</organism>
<evidence type="ECO:0000313" key="4">
    <source>
        <dbReference type="Proteomes" id="UP000070376"/>
    </source>
</evidence>
<dbReference type="AlphaFoldDB" id="A0A0C5C4P0"/>
<proteinExistence type="predicted"/>
<dbReference type="PATRIC" id="fig|1398.18.peg.774"/>
<dbReference type="GeneID" id="93258611"/>
<evidence type="ECO:0000313" key="2">
    <source>
        <dbReference type="EMBL" id="KWZ86227.1"/>
    </source>
</evidence>
<dbReference type="EMBL" id="LRPN01000005">
    <property type="protein sequence ID" value="KWZ86227.1"/>
    <property type="molecule type" value="Genomic_DNA"/>
</dbReference>
<dbReference type="EMBL" id="CP010525">
    <property type="protein sequence ID" value="AJO21549.1"/>
    <property type="molecule type" value="Genomic_DNA"/>
</dbReference>
<sequence length="81" mass="9294">MGTKTLFLPYRWTVVIHESYHLYTNQEDQYAFAVLDGELDTVVAFSVRDASVQVSNCGYDVNLDINVETRLITIGHEPERE</sequence>
<reference evidence="4" key="3">
    <citation type="submission" date="2016-01" db="EMBL/GenBank/DDBJ databases">
        <authorList>
            <person name="Mitreva M."/>
            <person name="Pepin K.H."/>
            <person name="Mihindukulasuriya K.A."/>
            <person name="Fulton R."/>
            <person name="Fronick C."/>
            <person name="O'Laughlin M."/>
            <person name="Miner T."/>
            <person name="Herter B."/>
            <person name="Rosa B.A."/>
            <person name="Cordes M."/>
            <person name="Tomlinson C."/>
            <person name="Wollam A."/>
            <person name="Palsikar V.B."/>
            <person name="Mardis E.R."/>
            <person name="Wilson R.K."/>
        </authorList>
    </citation>
    <scope>NUCLEOTIDE SEQUENCE [LARGE SCALE GENOMIC DNA]</scope>
    <source>
        <strain evidence="4">GED7749B</strain>
    </source>
</reference>
<evidence type="ECO:0000313" key="1">
    <source>
        <dbReference type="EMBL" id="AJO21549.1"/>
    </source>
</evidence>
<keyword evidence="3" id="KW-1185">Reference proteome</keyword>
<dbReference type="STRING" id="1398.AB434_0428"/>
<name>A0A0C5C4P0_HEYCO</name>
<accession>A0A0C5C4P0</accession>
<dbReference type="Proteomes" id="UP000032024">
    <property type="component" value="Chromosome"/>
</dbReference>
<gene>
    <name evidence="2" type="ORF">HMPREF3213_00138</name>
    <name evidence="1" type="ORF">SB48_HM08orf01158</name>
</gene>
<evidence type="ECO:0000313" key="3">
    <source>
        <dbReference type="Proteomes" id="UP000032024"/>
    </source>
</evidence>
<dbReference type="RefSeq" id="WP_014097178.1">
    <property type="nucleotide sequence ID" value="NZ_CP010525.1"/>
</dbReference>
<reference evidence="2" key="4">
    <citation type="submission" date="2016-01" db="EMBL/GenBank/DDBJ databases">
        <authorList>
            <person name="Oliw E.H."/>
        </authorList>
    </citation>
    <scope>NUCLEOTIDE SEQUENCE [LARGE SCALE GENOMIC DNA]</scope>
    <source>
        <strain evidence="2">GED7749B</strain>
    </source>
</reference>
<reference evidence="3" key="2">
    <citation type="submission" date="2015-01" db="EMBL/GenBank/DDBJ databases">
        <title>Comparative genome analysis of Bacillus coagulans HM-08, Clostridium butyricum HM-68, Bacillus subtilis HM-66 and Bacillus paralicheniformis BL-09.</title>
        <authorList>
            <person name="Zhang H."/>
        </authorList>
    </citation>
    <scope>NUCLEOTIDE SEQUENCE [LARGE SCALE GENOMIC DNA]</scope>
    <source>
        <strain evidence="3">HM-08</strain>
    </source>
</reference>
<reference evidence="1" key="1">
    <citation type="submission" date="2015-01" db="EMBL/GenBank/DDBJ databases">
        <title>Comparative genome analysis of Bacillus coagulans HM-08, Clostridium butyricum HM-68, Bacillus subtilis HM-66 and Bacillus licheniformis BL-09.</title>
        <authorList>
            <person name="Zhang H."/>
        </authorList>
    </citation>
    <scope>NUCLEOTIDE SEQUENCE [LARGE SCALE GENOMIC DNA]</scope>
    <source>
        <strain evidence="1">HM-08</strain>
    </source>
</reference>